<evidence type="ECO:0000256" key="2">
    <source>
        <dbReference type="PROSITE-ProRule" id="PRU00176"/>
    </source>
</evidence>
<evidence type="ECO:0000313" key="6">
    <source>
        <dbReference type="Proteomes" id="UP000521872"/>
    </source>
</evidence>
<dbReference type="InterPro" id="IPR035979">
    <property type="entry name" value="RBD_domain_sf"/>
</dbReference>
<keyword evidence="1 2" id="KW-0694">RNA-binding</keyword>
<dbReference type="SUPFAM" id="SSF54928">
    <property type="entry name" value="RNA-binding domain, RBD"/>
    <property type="match status" value="1"/>
</dbReference>
<accession>A0A8H4QYM3</accession>
<feature type="domain" description="RRM" evidence="4">
    <location>
        <begin position="734"/>
        <end position="835"/>
    </location>
</feature>
<evidence type="ECO:0000256" key="1">
    <source>
        <dbReference type="ARBA" id="ARBA00022884"/>
    </source>
</evidence>
<dbReference type="GO" id="GO:0003723">
    <property type="term" value="F:RNA binding"/>
    <property type="evidence" value="ECO:0007669"/>
    <property type="project" value="UniProtKB-UniRule"/>
</dbReference>
<dbReference type="InterPro" id="IPR000504">
    <property type="entry name" value="RRM_dom"/>
</dbReference>
<dbReference type="SMART" id="SM00360">
    <property type="entry name" value="RRM"/>
    <property type="match status" value="1"/>
</dbReference>
<organism evidence="5 6">
    <name type="scientific">Agrocybe pediades</name>
    <dbReference type="NCBI Taxonomy" id="84607"/>
    <lineage>
        <taxon>Eukaryota</taxon>
        <taxon>Fungi</taxon>
        <taxon>Dikarya</taxon>
        <taxon>Basidiomycota</taxon>
        <taxon>Agaricomycotina</taxon>
        <taxon>Agaricomycetes</taxon>
        <taxon>Agaricomycetidae</taxon>
        <taxon>Agaricales</taxon>
        <taxon>Agaricineae</taxon>
        <taxon>Strophariaceae</taxon>
        <taxon>Agrocybe</taxon>
    </lineage>
</organism>
<keyword evidence="6" id="KW-1185">Reference proteome</keyword>
<comment type="caution">
    <text evidence="5">The sequence shown here is derived from an EMBL/GenBank/DDBJ whole genome shotgun (WGS) entry which is preliminary data.</text>
</comment>
<dbReference type="AlphaFoldDB" id="A0A8H4QYM3"/>
<name>A0A8H4QYM3_9AGAR</name>
<dbReference type="Proteomes" id="UP000521872">
    <property type="component" value="Unassembled WGS sequence"/>
</dbReference>
<feature type="region of interest" description="Disordered" evidence="3">
    <location>
        <begin position="533"/>
        <end position="654"/>
    </location>
</feature>
<evidence type="ECO:0000259" key="4">
    <source>
        <dbReference type="PROSITE" id="PS50102"/>
    </source>
</evidence>
<dbReference type="InterPro" id="IPR012677">
    <property type="entry name" value="Nucleotide-bd_a/b_plait_sf"/>
</dbReference>
<reference evidence="5 6" key="1">
    <citation type="submission" date="2019-12" db="EMBL/GenBank/DDBJ databases">
        <authorList>
            <person name="Floudas D."/>
            <person name="Bentzer J."/>
            <person name="Ahren D."/>
            <person name="Johansson T."/>
            <person name="Persson P."/>
            <person name="Tunlid A."/>
        </authorList>
    </citation>
    <scope>NUCLEOTIDE SEQUENCE [LARGE SCALE GENOMIC DNA]</scope>
    <source>
        <strain evidence="5 6">CBS 102.39</strain>
    </source>
</reference>
<evidence type="ECO:0000313" key="5">
    <source>
        <dbReference type="EMBL" id="KAF4620029.1"/>
    </source>
</evidence>
<feature type="region of interest" description="Disordered" evidence="3">
    <location>
        <begin position="837"/>
        <end position="958"/>
    </location>
</feature>
<dbReference type="PANTHER" id="PTHR23236:SF95">
    <property type="entry name" value="NUCLEOLAR PROTEIN 13"/>
    <property type="match status" value="1"/>
</dbReference>
<dbReference type="EMBL" id="JAACJL010000016">
    <property type="protein sequence ID" value="KAF4620029.1"/>
    <property type="molecule type" value="Genomic_DNA"/>
</dbReference>
<dbReference type="Gene3D" id="3.30.70.330">
    <property type="match status" value="2"/>
</dbReference>
<feature type="domain" description="RRM" evidence="4">
    <location>
        <begin position="608"/>
        <end position="693"/>
    </location>
</feature>
<dbReference type="PROSITE" id="PS50102">
    <property type="entry name" value="RRM"/>
    <property type="match status" value="2"/>
</dbReference>
<feature type="compositionally biased region" description="Basic and acidic residues" evidence="3">
    <location>
        <begin position="907"/>
        <end position="924"/>
    </location>
</feature>
<feature type="compositionally biased region" description="Low complexity" evidence="3">
    <location>
        <begin position="935"/>
        <end position="947"/>
    </location>
</feature>
<evidence type="ECO:0000256" key="3">
    <source>
        <dbReference type="SAM" id="MobiDB-lite"/>
    </source>
</evidence>
<dbReference type="GO" id="GO:0005730">
    <property type="term" value="C:nucleolus"/>
    <property type="evidence" value="ECO:0007669"/>
    <property type="project" value="TreeGrafter"/>
</dbReference>
<feature type="compositionally biased region" description="Acidic residues" evidence="3">
    <location>
        <begin position="544"/>
        <end position="577"/>
    </location>
</feature>
<gene>
    <name evidence="5" type="ORF">D9613_004905</name>
</gene>
<sequence>MGELPPSGIVSSAIAASSGSISGTTRSSQTSLDLVPHTADGIVCETPESYRTCFETQGATSGSMRKACESFGLSPAKTATLPRLRDLLHEYWFKSTLNKAVHDSTPSASAPTAPLHSNSIMLHQHPPAPTVPALDLPPITVPAIPSSHEERFIDRHNGVPGAAAEEVLGDDDEAVDLSSPRKFDNFRKQVRVEEAKRAEGNRRKGGIKTQKLVVKAWEEFCAQVLSKGEIKDTIIDEHHLLLFIRYSAQRPKRKPIGGELPGTRIGAVSYFTLVQMAKVGIGFLMHRELRSAINGHLAWTCQNASGNWGDDFRALRLAELQEFEWIHPDGQTPVFCVLGCQGEEKAGASRGIRTKVNPVYSFYIAHKDPTQDPLTSFSFLFNYLFDHCKIIEKYNMDFTVNKSWRQFRVLAGQKSPTTPYNEQQIYNLYCKSLCPRVFHLASQAISPSSYQCFAIYDPHTRKLTTPNANAQILSGAGKDERGEKNERKKLVLEDARDASTDNPPDGAKTRTEGWLFFVLDVFPSLIPVLSAQTKKIKRKRKEEELEDEAAASDSDGSDSEAEADEADEEKEANENEEPVLSHKERRRKKKEEKLAAKLAAEGSALKKRKLKDGSAKAVDSSANSNKRQILSGAGEITRINMPTKAPSTGPGVPPENRGFAYVDFATPEAKAAAIALSEQPLIGRKLLIKDGDSFEGRPSAIAGEHAITDPSLAHKTHSKTAQKILRAQKQPLAPTLFFGNLGFETTEESIRELLEAHRPKPKKGKEVATDGDEPEQKSKEIWIRKVRMGTFEDSGLCKGFAFVDFMTVEHATSALINPKNHHLNGRKLVVEYASADAVRRGAPKSSRLADGTAGRGRGGGRGRGRGGGGGTGRNFDRPPRNFDFPTDEGHDAHQNAEVPPTNDDTPQPDRSERKDSRSGKEGVRHKGPKNRPKPGAALALAKRGSAAIVPAQGQKITF</sequence>
<proteinExistence type="predicted"/>
<protein>
    <recommendedName>
        <fullName evidence="4">RRM domain-containing protein</fullName>
    </recommendedName>
</protein>
<dbReference type="PANTHER" id="PTHR23236">
    <property type="entry name" value="EUKARYOTIC TRANSLATION INITIATION FACTOR 4B/4H"/>
    <property type="match status" value="1"/>
</dbReference>